<protein>
    <submittedName>
        <fullName evidence="1">Uncharacterized protein</fullName>
    </submittedName>
</protein>
<accession>A0A0E9PHJ6</accession>
<reference evidence="1" key="1">
    <citation type="submission" date="2014-11" db="EMBL/GenBank/DDBJ databases">
        <authorList>
            <person name="Amaro Gonzalez C."/>
        </authorList>
    </citation>
    <scope>NUCLEOTIDE SEQUENCE</scope>
</reference>
<organism evidence="1">
    <name type="scientific">Anguilla anguilla</name>
    <name type="common">European freshwater eel</name>
    <name type="synonym">Muraena anguilla</name>
    <dbReference type="NCBI Taxonomy" id="7936"/>
    <lineage>
        <taxon>Eukaryota</taxon>
        <taxon>Metazoa</taxon>
        <taxon>Chordata</taxon>
        <taxon>Craniata</taxon>
        <taxon>Vertebrata</taxon>
        <taxon>Euteleostomi</taxon>
        <taxon>Actinopterygii</taxon>
        <taxon>Neopterygii</taxon>
        <taxon>Teleostei</taxon>
        <taxon>Anguilliformes</taxon>
        <taxon>Anguillidae</taxon>
        <taxon>Anguilla</taxon>
    </lineage>
</organism>
<dbReference type="AlphaFoldDB" id="A0A0E9PHJ6"/>
<reference evidence="1" key="2">
    <citation type="journal article" date="2015" name="Fish Shellfish Immunol.">
        <title>Early steps in the European eel (Anguilla anguilla)-Vibrio vulnificus interaction in the gills: Role of the RtxA13 toxin.</title>
        <authorList>
            <person name="Callol A."/>
            <person name="Pajuelo D."/>
            <person name="Ebbesson L."/>
            <person name="Teles M."/>
            <person name="MacKenzie S."/>
            <person name="Amaro C."/>
        </authorList>
    </citation>
    <scope>NUCLEOTIDE SEQUENCE</scope>
</reference>
<name>A0A0E9PHJ6_ANGAN</name>
<proteinExistence type="predicted"/>
<sequence length="29" mass="3453">MCNQLSPRQIQNRFSFSYTKVSTLSLFQQ</sequence>
<dbReference type="EMBL" id="GBXM01104845">
    <property type="protein sequence ID" value="JAH03732.1"/>
    <property type="molecule type" value="Transcribed_RNA"/>
</dbReference>
<evidence type="ECO:0000313" key="1">
    <source>
        <dbReference type="EMBL" id="JAH03732.1"/>
    </source>
</evidence>